<dbReference type="EMBL" id="KZ821684">
    <property type="protein sequence ID" value="PYH84332.1"/>
    <property type="molecule type" value="Genomic_DNA"/>
</dbReference>
<dbReference type="Proteomes" id="UP000248340">
    <property type="component" value="Unassembled WGS sequence"/>
</dbReference>
<reference evidence="1 2" key="1">
    <citation type="submission" date="2016-12" db="EMBL/GenBank/DDBJ databases">
        <title>The genomes of Aspergillus section Nigri reveals drivers in fungal speciation.</title>
        <authorList>
            <consortium name="DOE Joint Genome Institute"/>
            <person name="Vesth T.C."/>
            <person name="Nybo J."/>
            <person name="Theobald S."/>
            <person name="Brandl J."/>
            <person name="Frisvad J.C."/>
            <person name="Nielsen K.F."/>
            <person name="Lyhne E.K."/>
            <person name="Kogle M.E."/>
            <person name="Kuo A."/>
            <person name="Riley R."/>
            <person name="Clum A."/>
            <person name="Nolan M."/>
            <person name="Lipzen A."/>
            <person name="Salamov A."/>
            <person name="Henrissat B."/>
            <person name="Wiebenga A."/>
            <person name="De Vries R.P."/>
            <person name="Grigoriev I.V."/>
            <person name="Mortensen U.H."/>
            <person name="Andersen M.R."/>
            <person name="Baker S.E."/>
        </authorList>
    </citation>
    <scope>NUCLEOTIDE SEQUENCE [LARGE SCALE GENOMIC DNA]</scope>
    <source>
        <strain evidence="1 2">CBS 121591</strain>
    </source>
</reference>
<dbReference type="GeneID" id="37133023"/>
<dbReference type="VEuPathDB" id="FungiDB:BO82DRAFT_16355"/>
<evidence type="ECO:0000313" key="2">
    <source>
        <dbReference type="Proteomes" id="UP000248340"/>
    </source>
</evidence>
<accession>A0A319DZN8</accession>
<dbReference type="RefSeq" id="XP_025494532.1">
    <property type="nucleotide sequence ID" value="XM_025630282.1"/>
</dbReference>
<dbReference type="AlphaFoldDB" id="A0A319DZN8"/>
<organism evidence="1 2">
    <name type="scientific">Aspergillus uvarum CBS 121591</name>
    <dbReference type="NCBI Taxonomy" id="1448315"/>
    <lineage>
        <taxon>Eukaryota</taxon>
        <taxon>Fungi</taxon>
        <taxon>Dikarya</taxon>
        <taxon>Ascomycota</taxon>
        <taxon>Pezizomycotina</taxon>
        <taxon>Eurotiomycetes</taxon>
        <taxon>Eurotiomycetidae</taxon>
        <taxon>Eurotiales</taxon>
        <taxon>Aspergillaceae</taxon>
        <taxon>Aspergillus</taxon>
        <taxon>Aspergillus subgen. Circumdati</taxon>
    </lineage>
</organism>
<protein>
    <submittedName>
        <fullName evidence="1">Uncharacterized protein</fullName>
    </submittedName>
</protein>
<gene>
    <name evidence="1" type="ORF">BO82DRAFT_16355</name>
</gene>
<evidence type="ECO:0000313" key="1">
    <source>
        <dbReference type="EMBL" id="PYH84332.1"/>
    </source>
</evidence>
<proteinExistence type="predicted"/>
<sequence length="87" mass="9459">MLPTHTRLPTGYVSGFPFGVSPLGSRLVIYLRLGRSVGQPYSNCLVPTPPRFLLPGLIPRLTSIIISQLSVLCGLMTACFATRNFPL</sequence>
<keyword evidence="2" id="KW-1185">Reference proteome</keyword>
<name>A0A319DZN8_9EURO</name>